<organism evidence="1 2">
    <name type="scientific">Ectothiorhodospira marina</name>
    <dbReference type="NCBI Taxonomy" id="1396821"/>
    <lineage>
        <taxon>Bacteria</taxon>
        <taxon>Pseudomonadati</taxon>
        <taxon>Pseudomonadota</taxon>
        <taxon>Gammaproteobacteria</taxon>
        <taxon>Chromatiales</taxon>
        <taxon>Ectothiorhodospiraceae</taxon>
        <taxon>Ectothiorhodospira</taxon>
    </lineage>
</organism>
<dbReference type="Proteomes" id="UP000199256">
    <property type="component" value="Unassembled WGS sequence"/>
</dbReference>
<dbReference type="SMART" id="SM00671">
    <property type="entry name" value="SEL1"/>
    <property type="match status" value="2"/>
</dbReference>
<accession>A0A1H7RJQ1</accession>
<name>A0A1H7RJQ1_9GAMM</name>
<protein>
    <submittedName>
        <fullName evidence="1">Sel1 repeat-containing protein</fullName>
    </submittedName>
</protein>
<dbReference type="PANTHER" id="PTHR11102:SF160">
    <property type="entry name" value="ERAD-ASSOCIATED E3 UBIQUITIN-PROTEIN LIGASE COMPONENT HRD3"/>
    <property type="match status" value="1"/>
</dbReference>
<sequence>MHLVTLKTAIFLTGLSRRTLWRRIATGAIAKKNKDEPLGRTQVALEGLMDDIGMSLSEEDMDLIRRADNGEPLAQGELGLMLLQAGQPERAHHWLEQAATREDPDAMHWLGRCYICGEGVEADESLGLSWITRAAARGHVISRRQVEVLRGEAG</sequence>
<dbReference type="RefSeq" id="WP_090255640.1">
    <property type="nucleotide sequence ID" value="NZ_FOAA01000023.1"/>
</dbReference>
<dbReference type="InterPro" id="IPR050767">
    <property type="entry name" value="Sel1_AlgK"/>
</dbReference>
<dbReference type="PANTHER" id="PTHR11102">
    <property type="entry name" value="SEL-1-LIKE PROTEIN"/>
    <property type="match status" value="1"/>
</dbReference>
<dbReference type="Pfam" id="PF08238">
    <property type="entry name" value="Sel1"/>
    <property type="match status" value="2"/>
</dbReference>
<evidence type="ECO:0000313" key="2">
    <source>
        <dbReference type="Proteomes" id="UP000199256"/>
    </source>
</evidence>
<evidence type="ECO:0000313" key="1">
    <source>
        <dbReference type="EMBL" id="SEL60064.1"/>
    </source>
</evidence>
<dbReference type="STRING" id="1396821.SAMN05444515_12329"/>
<reference evidence="2" key="1">
    <citation type="submission" date="2016-10" db="EMBL/GenBank/DDBJ databases">
        <authorList>
            <person name="Varghese N."/>
            <person name="Submissions S."/>
        </authorList>
    </citation>
    <scope>NUCLEOTIDE SEQUENCE [LARGE SCALE GENOMIC DNA]</scope>
    <source>
        <strain evidence="2">DSM 241</strain>
    </source>
</reference>
<proteinExistence type="predicted"/>
<gene>
    <name evidence="1" type="ORF">SAMN05444515_12329</name>
</gene>
<dbReference type="EMBL" id="FOAA01000023">
    <property type="protein sequence ID" value="SEL60064.1"/>
    <property type="molecule type" value="Genomic_DNA"/>
</dbReference>
<dbReference type="InterPro" id="IPR006597">
    <property type="entry name" value="Sel1-like"/>
</dbReference>
<dbReference type="AlphaFoldDB" id="A0A1H7RJQ1"/>
<dbReference type="SUPFAM" id="SSF81901">
    <property type="entry name" value="HCP-like"/>
    <property type="match status" value="1"/>
</dbReference>
<dbReference type="Gene3D" id="1.25.40.10">
    <property type="entry name" value="Tetratricopeptide repeat domain"/>
    <property type="match status" value="1"/>
</dbReference>
<dbReference type="InterPro" id="IPR011990">
    <property type="entry name" value="TPR-like_helical_dom_sf"/>
</dbReference>
<keyword evidence="2" id="KW-1185">Reference proteome</keyword>
<dbReference type="OrthoDB" id="9792653at2"/>